<gene>
    <name evidence="2" type="primary">yebS_3</name>
    <name evidence="2" type="ORF">NCTC12120_06008</name>
</gene>
<evidence type="ECO:0000313" key="3">
    <source>
        <dbReference type="Proteomes" id="UP000251197"/>
    </source>
</evidence>
<reference evidence="2 3" key="1">
    <citation type="submission" date="2018-06" db="EMBL/GenBank/DDBJ databases">
        <authorList>
            <consortium name="Pathogen Informatics"/>
            <person name="Doyle S."/>
        </authorList>
    </citation>
    <scope>NUCLEOTIDE SEQUENCE [LARGE SCALE GENOMIC DNA]</scope>
    <source>
        <strain evidence="2 3">NCTC12120</strain>
    </source>
</reference>
<dbReference type="AlphaFoldDB" id="A0A2X3J038"/>
<evidence type="ECO:0000256" key="1">
    <source>
        <dbReference type="SAM" id="Phobius"/>
    </source>
</evidence>
<sequence>MNLRPVLLMLDKLKEWVMLDIYLVGIGVACIKVREYAFIQPGPGLIAFIALVILSLLTMIHLNIEQLWERFYPQRPPRAFNAQLRVCLGCHFTGCAGRARPLPSMPRAAVTIAVSKAYKNPGQR</sequence>
<proteinExistence type="predicted"/>
<keyword evidence="1" id="KW-1133">Transmembrane helix</keyword>
<dbReference type="InterPro" id="IPR007498">
    <property type="entry name" value="PqiA-like"/>
</dbReference>
<evidence type="ECO:0000313" key="2">
    <source>
        <dbReference type="EMBL" id="SQC92806.1"/>
    </source>
</evidence>
<dbReference type="Proteomes" id="UP000251197">
    <property type="component" value="Unassembled WGS sequence"/>
</dbReference>
<dbReference type="Pfam" id="PF04403">
    <property type="entry name" value="PqiA"/>
    <property type="match status" value="1"/>
</dbReference>
<accession>A0A2X3J038</accession>
<protein>
    <submittedName>
        <fullName evidence="2">Inner membrane protein yebS</fullName>
    </submittedName>
</protein>
<name>A0A2X3J038_9ENTR</name>
<keyword evidence="1" id="KW-0812">Transmembrane</keyword>
<feature type="transmembrane region" description="Helical" evidence="1">
    <location>
        <begin position="45"/>
        <end position="64"/>
    </location>
</feature>
<dbReference type="STRING" id="158822.LH23_19195"/>
<dbReference type="EMBL" id="UAVU01000009">
    <property type="protein sequence ID" value="SQC92806.1"/>
    <property type="molecule type" value="Genomic_DNA"/>
</dbReference>
<keyword evidence="1" id="KW-0472">Membrane</keyword>
<feature type="transmembrane region" description="Helical" evidence="1">
    <location>
        <begin position="21"/>
        <end position="39"/>
    </location>
</feature>
<organism evidence="2 3">
    <name type="scientific">Cedecea neteri</name>
    <dbReference type="NCBI Taxonomy" id="158822"/>
    <lineage>
        <taxon>Bacteria</taxon>
        <taxon>Pseudomonadati</taxon>
        <taxon>Pseudomonadota</taxon>
        <taxon>Gammaproteobacteria</taxon>
        <taxon>Enterobacterales</taxon>
        <taxon>Enterobacteriaceae</taxon>
        <taxon>Cedecea</taxon>
    </lineage>
</organism>